<keyword evidence="2" id="KW-1185">Reference proteome</keyword>
<evidence type="ECO:0000313" key="3">
    <source>
        <dbReference type="WBParaSite" id="NBR_0001946001-mRNA-1"/>
    </source>
</evidence>
<evidence type="ECO:0000313" key="1">
    <source>
        <dbReference type="EMBL" id="VDL83198.1"/>
    </source>
</evidence>
<dbReference type="Proteomes" id="UP000271162">
    <property type="component" value="Unassembled WGS sequence"/>
</dbReference>
<protein>
    <submittedName>
        <fullName evidence="1 3">Uncharacterized protein</fullName>
    </submittedName>
</protein>
<reference evidence="1 2" key="2">
    <citation type="submission" date="2018-11" db="EMBL/GenBank/DDBJ databases">
        <authorList>
            <consortium name="Pathogen Informatics"/>
        </authorList>
    </citation>
    <scope>NUCLEOTIDE SEQUENCE [LARGE SCALE GENOMIC DNA]</scope>
</reference>
<proteinExistence type="predicted"/>
<name>A0A0N4YQD8_NIPBR</name>
<dbReference type="EMBL" id="UYSL01024200">
    <property type="protein sequence ID" value="VDL83198.1"/>
    <property type="molecule type" value="Genomic_DNA"/>
</dbReference>
<evidence type="ECO:0000313" key="2">
    <source>
        <dbReference type="Proteomes" id="UP000271162"/>
    </source>
</evidence>
<reference evidence="3" key="1">
    <citation type="submission" date="2017-02" db="UniProtKB">
        <authorList>
            <consortium name="WormBaseParasite"/>
        </authorList>
    </citation>
    <scope>IDENTIFICATION</scope>
</reference>
<dbReference type="WBParaSite" id="NBR_0001946001-mRNA-1">
    <property type="protein sequence ID" value="NBR_0001946001-mRNA-1"/>
    <property type="gene ID" value="NBR_0001946001"/>
</dbReference>
<gene>
    <name evidence="1" type="ORF">NBR_LOCUS19464</name>
</gene>
<organism evidence="3">
    <name type="scientific">Nippostrongylus brasiliensis</name>
    <name type="common">Rat hookworm</name>
    <dbReference type="NCBI Taxonomy" id="27835"/>
    <lineage>
        <taxon>Eukaryota</taxon>
        <taxon>Metazoa</taxon>
        <taxon>Ecdysozoa</taxon>
        <taxon>Nematoda</taxon>
        <taxon>Chromadorea</taxon>
        <taxon>Rhabditida</taxon>
        <taxon>Rhabditina</taxon>
        <taxon>Rhabditomorpha</taxon>
        <taxon>Strongyloidea</taxon>
        <taxon>Heligmosomidae</taxon>
        <taxon>Nippostrongylus</taxon>
    </lineage>
</organism>
<accession>A0A0N4YQD8</accession>
<dbReference type="AlphaFoldDB" id="A0A0N4YQD8"/>
<sequence>MSNVLMNLAARSISNASDMSSKQTVAERTDFFSGMGCRTRCRAKEAWRSGGIPCPTFLELRRWLGKEQRLLYGGGLDCETSGYFCLPGVFAPPKGLIHSDFLPRLLILDVGEFLKVFCDSFPEVVCLVDNALDLFEVVCKRKIEAFVSTPTTVVSLKDFLSSEIFWLFSSASSSPSMSSTCPIHLARRDACACSPGWESVVTCDVVRWDDPLRSSQMFFSTSSEIIGPMPFAT</sequence>